<reference evidence="2" key="1">
    <citation type="submission" date="2024-06" db="EMBL/GenBank/DDBJ databases">
        <authorList>
            <person name="Coelho C."/>
            <person name="Bento M."/>
            <person name="Garcia E."/>
            <person name="Camelo A."/>
            <person name="Brandao I."/>
            <person name="Espirito Santo C."/>
            <person name="Trovao J."/>
            <person name="Verissimo A."/>
            <person name="Costa J."/>
            <person name="Tiago I."/>
        </authorList>
    </citation>
    <scope>NUCLEOTIDE SEQUENCE</scope>
    <source>
        <strain evidence="2">KWT182</strain>
    </source>
</reference>
<proteinExistence type="predicted"/>
<dbReference type="Pfam" id="PF01041">
    <property type="entry name" value="DegT_DnrJ_EryC1"/>
    <property type="match status" value="1"/>
</dbReference>
<sequence>MSMADRCGAPWPEEMPWRRWGDDFAVRDIPLHTLGHYRQRVAAGALARLPDFLLQGRERALRRVALLKGLTGISVVEDLPGKQGVWPFILLLMPDKTLRDKAMDSLWTSGLGVTRLFIHTLEGYPTVTPFLQPGRSYPNAEAFAARSLSISNSPWLSDDMFNQVLARLQAALG</sequence>
<dbReference type="AlphaFoldDB" id="A0AAU7Q9G3"/>
<accession>A0AAU7Q9G3</accession>
<gene>
    <name evidence="2" type="ORF">ABK905_26490</name>
</gene>
<dbReference type="InterPro" id="IPR015424">
    <property type="entry name" value="PyrdxlP-dep_Trfase"/>
</dbReference>
<dbReference type="SUPFAM" id="SSF53383">
    <property type="entry name" value="PLP-dependent transferases"/>
    <property type="match status" value="1"/>
</dbReference>
<evidence type="ECO:0000256" key="1">
    <source>
        <dbReference type="ARBA" id="ARBA00022898"/>
    </source>
</evidence>
<organism evidence="2">
    <name type="scientific">Acerihabitans sp. KWT182</name>
    <dbReference type="NCBI Taxonomy" id="3157919"/>
    <lineage>
        <taxon>Bacteria</taxon>
        <taxon>Pseudomonadati</taxon>
        <taxon>Pseudomonadota</taxon>
        <taxon>Gammaproteobacteria</taxon>
        <taxon>Enterobacterales</taxon>
        <taxon>Pectobacteriaceae</taxon>
        <taxon>Acerihabitans</taxon>
    </lineage>
</organism>
<dbReference type="Gene3D" id="3.90.1150.10">
    <property type="entry name" value="Aspartate Aminotransferase, domain 1"/>
    <property type="match status" value="1"/>
</dbReference>
<dbReference type="InterPro" id="IPR000653">
    <property type="entry name" value="DegT/StrS_aminotransferase"/>
</dbReference>
<dbReference type="InterPro" id="IPR015422">
    <property type="entry name" value="PyrdxlP-dep_Trfase_small"/>
</dbReference>
<dbReference type="EMBL" id="CP157947">
    <property type="protein sequence ID" value="XBS69789.1"/>
    <property type="molecule type" value="Genomic_DNA"/>
</dbReference>
<dbReference type="GO" id="GO:0008483">
    <property type="term" value="F:transaminase activity"/>
    <property type="evidence" value="ECO:0007669"/>
    <property type="project" value="UniProtKB-KW"/>
</dbReference>
<name>A0AAU7Q9G3_9GAMM</name>
<keyword evidence="2" id="KW-0808">Transferase</keyword>
<keyword evidence="2" id="KW-0032">Aminotransferase</keyword>
<protein>
    <submittedName>
        <fullName evidence="2">DegT/DnrJ/EryC1/StrS family aminotransferase</fullName>
    </submittedName>
</protein>
<keyword evidence="1" id="KW-0663">Pyridoxal phosphate</keyword>
<evidence type="ECO:0000313" key="2">
    <source>
        <dbReference type="EMBL" id="XBS69789.1"/>
    </source>
</evidence>